<comment type="catalytic activity">
    <reaction evidence="11 19">
        <text>L-glutamate + NH4(+) + ATP = L-glutamine + ADP + phosphate + H(+)</text>
        <dbReference type="Rhea" id="RHEA:16169"/>
        <dbReference type="ChEBI" id="CHEBI:15378"/>
        <dbReference type="ChEBI" id="CHEBI:28938"/>
        <dbReference type="ChEBI" id="CHEBI:29985"/>
        <dbReference type="ChEBI" id="CHEBI:30616"/>
        <dbReference type="ChEBI" id="CHEBI:43474"/>
        <dbReference type="ChEBI" id="CHEBI:58359"/>
        <dbReference type="ChEBI" id="CHEBI:456216"/>
        <dbReference type="EC" id="6.3.1.2"/>
    </reaction>
</comment>
<feature type="binding site" evidence="26">
    <location>
        <position position="326"/>
    </location>
    <ligand>
        <name>ATP</name>
        <dbReference type="ChEBI" id="CHEBI:30616"/>
        <label>4</label>
    </ligand>
</feature>
<dbReference type="AlphaFoldDB" id="A0A832VZP6"/>
<dbReference type="EMBL" id="DUIH01000012">
    <property type="protein sequence ID" value="HIH69739.1"/>
    <property type="molecule type" value="Genomic_DNA"/>
</dbReference>
<feature type="binding site" evidence="26">
    <location>
        <position position="197"/>
    </location>
    <ligand>
        <name>ATP</name>
        <dbReference type="ChEBI" id="CHEBI:30616"/>
        <label>3</label>
    </ligand>
</feature>
<feature type="binding site" evidence="26">
    <location>
        <position position="43"/>
    </location>
    <ligand>
        <name>ATP</name>
        <dbReference type="ChEBI" id="CHEBI:30616"/>
        <label>3</label>
    </ligand>
</feature>
<feature type="binding site" evidence="26">
    <location>
        <position position="199"/>
    </location>
    <ligand>
        <name>ATP</name>
        <dbReference type="ChEBI" id="CHEBI:30616"/>
        <label>3</label>
    </ligand>
</feature>
<feature type="binding site" evidence="12">
    <location>
        <position position="302"/>
    </location>
    <ligand>
        <name>L-glutamate</name>
        <dbReference type="ChEBI" id="CHEBI:29985"/>
    </ligand>
</feature>
<evidence type="ECO:0000256" key="14">
    <source>
        <dbReference type="PIRSR" id="PIRSR604809-3"/>
    </source>
</evidence>
<feature type="binding site" evidence="26">
    <location>
        <position position="43"/>
    </location>
    <ligand>
        <name>ATP</name>
        <dbReference type="ChEBI" id="CHEBI:30616"/>
        <label>1</label>
    </ligand>
</feature>
<feature type="binding site" evidence="14 26">
    <location>
        <position position="194"/>
    </location>
    <ligand>
        <name>Mg(2+)</name>
        <dbReference type="ChEBI" id="CHEBI:18420"/>
        <label>1</label>
    </ligand>
</feature>
<dbReference type="Gene3D" id="3.30.590.10">
    <property type="entry name" value="Glutamine synthetase/guanido kinase, catalytic domain"/>
    <property type="match status" value="1"/>
</dbReference>
<dbReference type="RefSeq" id="WP_042685700.1">
    <property type="nucleotide sequence ID" value="NZ_DUIH01000012.1"/>
</dbReference>
<evidence type="ECO:0000313" key="23">
    <source>
        <dbReference type="Proteomes" id="UP000600363"/>
    </source>
</evidence>
<evidence type="ECO:0000256" key="19">
    <source>
        <dbReference type="RuleBase" id="RU004356"/>
    </source>
</evidence>
<dbReference type="InterPro" id="IPR027303">
    <property type="entry name" value="Gln_synth_gly_rich_site"/>
</dbReference>
<organism evidence="22 23">
    <name type="scientific">Methermicoccus shengliensis</name>
    <dbReference type="NCBI Taxonomy" id="660064"/>
    <lineage>
        <taxon>Archaea</taxon>
        <taxon>Methanobacteriati</taxon>
        <taxon>Methanobacteriota</taxon>
        <taxon>Stenosarchaea group</taxon>
        <taxon>Methanomicrobia</taxon>
        <taxon>Methanosarcinales</taxon>
        <taxon>Methermicoccaceae</taxon>
        <taxon>Methermicoccus</taxon>
    </lineage>
</organism>
<dbReference type="PDB" id="8OOZ">
    <property type="method" value="X-ray"/>
    <property type="resolution" value="2.70 A"/>
    <property type="chains" value="A/B/C/D/E/F/G/H/I/J/K/L=1-442"/>
</dbReference>
<keyword evidence="24 25" id="KW-0002">3D-structure</keyword>
<evidence type="ECO:0000256" key="10">
    <source>
        <dbReference type="ARBA" id="ARBA00022842"/>
    </source>
</evidence>
<feature type="binding site" evidence="26">
    <location>
        <position position="197"/>
    </location>
    <ligand>
        <name>ATP</name>
        <dbReference type="ChEBI" id="CHEBI:30616"/>
        <label>1</label>
    </ligand>
</feature>
<evidence type="ECO:0000256" key="6">
    <source>
        <dbReference type="ARBA" id="ARBA00022598"/>
    </source>
</evidence>
<gene>
    <name evidence="22" type="primary">glnA</name>
    <name evidence="22" type="ORF">HA299_03840</name>
</gene>
<comment type="caution">
    <text evidence="22">The sequence shown here is derived from an EMBL/GenBank/DDBJ whole genome shotgun (WGS) entry which is preliminary data.</text>
</comment>
<keyword evidence="5 18" id="KW-0963">Cytoplasm</keyword>
<dbReference type="PROSITE" id="PS00181">
    <property type="entry name" value="GLNA_ATP"/>
    <property type="match status" value="1"/>
</dbReference>
<evidence type="ECO:0000256" key="18">
    <source>
        <dbReference type="RuleBase" id="RU000385"/>
    </source>
</evidence>
<evidence type="ECO:0007829" key="24">
    <source>
        <dbReference type="PDB" id="8OOW"/>
    </source>
</evidence>
<feature type="binding site" evidence="25">
    <location>
        <position position="187"/>
    </location>
    <ligand>
        <name>Mg(2+)</name>
        <dbReference type="ChEBI" id="CHEBI:18420"/>
        <label>3</label>
    </ligand>
</feature>
<evidence type="ECO:0000256" key="11">
    <source>
        <dbReference type="ARBA" id="ARBA00049436"/>
    </source>
</evidence>
<keyword evidence="7 14" id="KW-0479">Metal-binding</keyword>
<evidence type="ECO:0000259" key="20">
    <source>
        <dbReference type="PROSITE" id="PS51986"/>
    </source>
</evidence>
<dbReference type="EC" id="6.3.1.2" evidence="3 19"/>
<sequence>MGSKEDEIFRIVEEKNVRFVRLQFVDVQGIPKNVAIPVGQLEKALGPGIHFDGSSIEGFVRIEESDMVLRPDPDTFRVLPWSGNEGTAEARLICDIELPDGKPFMGCPRQVLKKNMEEAAKLGYVMNTGPEMEFFLFKRQDGMPTNIPQDRGGYFDLAPIDLAEEIKREIVLVLEEMGFEVEAAHHEVAFGQHEIDFKYDNALATADNVITLKYVAKTLALQHGLHATFMPKPIFGVNGSGMHTNTSLFKDGKNAFYDPDAPDQISDTLRYFVGGVLKHIRAITAITNPLVNSYKRLVPGYEAPVYITWSGPNRSSLIRVPAPRGNSTRIEIRSPDPSCNPYLAFAAILAAGLDGVKNKIEPPERVEKNIYKLTEEEREKLGIGMLPGTLKEAIECFKEDELLVSALGEHVSQSIINVAMADWDSYRTQVHQWELDRYLQTY</sequence>
<feature type="binding site" evidence="26">
    <location>
        <position position="329"/>
    </location>
    <ligand>
        <name>ATP</name>
        <dbReference type="ChEBI" id="CHEBI:30616"/>
        <label>4</label>
    </ligand>
</feature>
<feature type="binding site" evidence="12">
    <location>
        <position position="314"/>
    </location>
    <ligand>
        <name>L-glutamate</name>
        <dbReference type="ChEBI" id="CHEBI:29985"/>
    </ligand>
</feature>
<feature type="binding site" evidence="26">
    <location>
        <position position="327"/>
    </location>
    <ligand>
        <name>ATP</name>
        <dbReference type="ChEBI" id="CHEBI:30616"/>
        <label>1</label>
    </ligand>
</feature>
<feature type="binding site" evidence="26">
    <location>
        <position position="43"/>
    </location>
    <ligand>
        <name>ATP</name>
        <dbReference type="ChEBI" id="CHEBI:30616"/>
        <label>4</label>
    </ligand>
</feature>
<evidence type="ECO:0000256" key="13">
    <source>
        <dbReference type="PIRSR" id="PIRSR604809-2"/>
    </source>
</evidence>
<evidence type="ECO:0000256" key="4">
    <source>
        <dbReference type="ARBA" id="ARBA00021364"/>
    </source>
</evidence>
<evidence type="ECO:0000256" key="7">
    <source>
        <dbReference type="ARBA" id="ARBA00022723"/>
    </source>
</evidence>
<dbReference type="Gene3D" id="3.10.20.70">
    <property type="entry name" value="Glutamine synthetase, N-terminal domain"/>
    <property type="match status" value="1"/>
</dbReference>
<feature type="binding site" evidence="13">
    <location>
        <position position="182"/>
    </location>
    <ligand>
        <name>ATP</name>
        <dbReference type="ChEBI" id="CHEBI:30616"/>
    </ligand>
</feature>
<evidence type="ECO:0000259" key="21">
    <source>
        <dbReference type="PROSITE" id="PS51987"/>
    </source>
</evidence>
<dbReference type="GO" id="GO:0005737">
    <property type="term" value="C:cytoplasm"/>
    <property type="evidence" value="ECO:0007669"/>
    <property type="project" value="UniProtKB-SubCell"/>
</dbReference>
<dbReference type="FunFam" id="3.30.590.10:FF:000003">
    <property type="entry name" value="Glutamine synthetase 2"/>
    <property type="match status" value="1"/>
</dbReference>
<keyword evidence="10 14" id="KW-0460">Magnesium</keyword>
<dbReference type="PROSITE" id="PS51986">
    <property type="entry name" value="GS_BETA_GRASP"/>
    <property type="match status" value="1"/>
</dbReference>
<dbReference type="SUPFAM" id="SSF54368">
    <property type="entry name" value="Glutamine synthetase, N-terminal domain"/>
    <property type="match status" value="1"/>
</dbReference>
<dbReference type="Pfam" id="PF03951">
    <property type="entry name" value="Gln-synt_N"/>
    <property type="match status" value="1"/>
</dbReference>
<dbReference type="GO" id="GO:0006542">
    <property type="term" value="P:glutamine biosynthetic process"/>
    <property type="evidence" value="ECO:0007669"/>
    <property type="project" value="InterPro"/>
</dbReference>
<feature type="binding site" evidence="13">
    <location>
        <begin position="197"/>
        <end position="199"/>
    </location>
    <ligand>
        <name>ATP</name>
        <dbReference type="ChEBI" id="CHEBI:30616"/>
    </ligand>
</feature>
<feature type="binding site" evidence="14">
    <location>
        <position position="243"/>
    </location>
    <ligand>
        <name>Mg(2+)</name>
        <dbReference type="ChEBI" id="CHEBI:18420"/>
        <label>1</label>
    </ligand>
</feature>
<evidence type="ECO:0000256" key="2">
    <source>
        <dbReference type="ARBA" id="ARBA00009897"/>
    </source>
</evidence>
<evidence type="ECO:0000256" key="17">
    <source>
        <dbReference type="RuleBase" id="RU000384"/>
    </source>
</evidence>
<evidence type="ECO:0000256" key="12">
    <source>
        <dbReference type="PIRSR" id="PIRSR604809-1"/>
    </source>
</evidence>
<evidence type="ECO:0000256" key="3">
    <source>
        <dbReference type="ARBA" id="ARBA00012937"/>
    </source>
</evidence>
<feature type="binding site" evidence="26">
    <location>
        <position position="129"/>
    </location>
    <ligand>
        <name>ATP</name>
        <dbReference type="ChEBI" id="CHEBI:30616"/>
        <label>2</label>
    </ligand>
</feature>
<feature type="binding site" evidence="25">
    <location>
        <position position="133"/>
    </location>
    <ligand>
        <name>Mg(2+)</name>
        <dbReference type="ChEBI" id="CHEBI:18420"/>
        <label>3</label>
    </ligand>
</feature>
<comment type="subcellular location">
    <subcellularLocation>
        <location evidence="1 18">Cytoplasm</location>
    </subcellularLocation>
</comment>
<feature type="modified residue" description="O-AMP-tyrosine" evidence="15">
    <location>
        <position position="371"/>
    </location>
</feature>
<dbReference type="PANTHER" id="PTHR43785:SF12">
    <property type="entry name" value="TYPE-1 GLUTAMINE SYNTHETASE 2"/>
    <property type="match status" value="1"/>
</dbReference>
<feature type="binding site" evidence="26">
    <location>
        <position position="50"/>
    </location>
    <ligand>
        <name>ATP</name>
        <dbReference type="ChEBI" id="CHEBI:30616"/>
        <label>1</label>
    </ligand>
</feature>
<feature type="binding site" evidence="26">
    <location>
        <position position="326"/>
    </location>
    <ligand>
        <name>ATP</name>
        <dbReference type="ChEBI" id="CHEBI:30616"/>
        <label>2</label>
    </ligand>
</feature>
<dbReference type="Pfam" id="PF00120">
    <property type="entry name" value="Gln-synt_C"/>
    <property type="match status" value="1"/>
</dbReference>
<protein>
    <recommendedName>
        <fullName evidence="4 19">Glutamine synthetase</fullName>
        <ecNumber evidence="3 19">6.3.1.2</ecNumber>
    </recommendedName>
</protein>
<feature type="binding site" evidence="26">
    <location>
        <position position="247"/>
    </location>
    <ligand>
        <name>ATP</name>
        <dbReference type="ChEBI" id="CHEBI:30616"/>
        <label>2</label>
    </ligand>
</feature>
<dbReference type="Proteomes" id="UP000600363">
    <property type="component" value="Unassembled WGS sequence"/>
</dbReference>
<evidence type="ECO:0000313" key="22">
    <source>
        <dbReference type="EMBL" id="HIH69739.1"/>
    </source>
</evidence>
<dbReference type="PROSITE" id="PS00180">
    <property type="entry name" value="GLNA_1"/>
    <property type="match status" value="1"/>
</dbReference>
<keyword evidence="9 13" id="KW-0067">ATP-binding</keyword>
<accession>A0A832VZP6</accession>
<dbReference type="SMART" id="SM01230">
    <property type="entry name" value="Gln-synt_C"/>
    <property type="match status" value="1"/>
</dbReference>
<feature type="binding site" evidence="12">
    <location>
        <position position="333"/>
    </location>
    <ligand>
        <name>L-glutamate</name>
        <dbReference type="ChEBI" id="CHEBI:29985"/>
    </ligand>
</feature>
<feature type="binding site" evidence="12">
    <location>
        <position position="296"/>
    </location>
    <ligand>
        <name>L-glutamate</name>
        <dbReference type="ChEBI" id="CHEBI:29985"/>
    </ligand>
</feature>
<reference evidence="22" key="1">
    <citation type="journal article" date="2020" name="bioRxiv">
        <title>A rank-normalized archaeal taxonomy based on genome phylogeny resolves widespread incomplete and uneven classifications.</title>
        <authorList>
            <person name="Rinke C."/>
            <person name="Chuvochina M."/>
            <person name="Mussig A.J."/>
            <person name="Chaumeil P.-A."/>
            <person name="Waite D.W."/>
            <person name="Whitman W.B."/>
            <person name="Parks D.H."/>
            <person name="Hugenholtz P."/>
        </authorList>
    </citation>
    <scope>NUCLEOTIDE SEQUENCE</scope>
    <source>
        <strain evidence="22">UBA12518</strain>
    </source>
</reference>
<feature type="domain" description="GS catalytic" evidence="21">
    <location>
        <begin position="108"/>
        <end position="442"/>
    </location>
</feature>
<feature type="binding site" evidence="26">
    <location>
        <position position="247"/>
    </location>
    <ligand>
        <name>ATP</name>
        <dbReference type="ChEBI" id="CHEBI:30616"/>
        <label>3</label>
    </ligand>
</feature>
<feature type="binding site" evidence="13">
    <location>
        <position position="314"/>
    </location>
    <ligand>
        <name>ATP</name>
        <dbReference type="ChEBI" id="CHEBI:30616"/>
    </ligand>
</feature>
<feature type="binding site" evidence="14 26">
    <location>
        <position position="187"/>
    </location>
    <ligand>
        <name>Mg(2+)</name>
        <dbReference type="ChEBI" id="CHEBI:18420"/>
        <label>1</label>
    </ligand>
</feature>
<dbReference type="PANTHER" id="PTHR43785">
    <property type="entry name" value="GAMMA-GLUTAMYLPUTRESCINE SYNTHETASE"/>
    <property type="match status" value="1"/>
</dbReference>
<feature type="binding site" evidence="26">
    <location>
        <position position="245"/>
    </location>
    <ligand>
        <name>ATP</name>
        <dbReference type="ChEBI" id="CHEBI:30616"/>
        <label>2</label>
    </ligand>
</feature>
<feature type="binding site" evidence="14">
    <location>
        <position position="331"/>
    </location>
    <ligand>
        <name>Mg(2+)</name>
        <dbReference type="ChEBI" id="CHEBI:18420"/>
        <label>1</label>
    </ligand>
</feature>
<evidence type="ECO:0000256" key="5">
    <source>
        <dbReference type="ARBA" id="ARBA00022490"/>
    </source>
</evidence>
<comment type="cofactor">
    <cofactor evidence="14">
        <name>Mg(2+)</name>
        <dbReference type="ChEBI" id="CHEBI:18420"/>
    </cofactor>
    <text evidence="14">Binds 2 Mg(2+) ions per subunit.</text>
</comment>
<dbReference type="GO" id="GO:0046872">
    <property type="term" value="F:metal ion binding"/>
    <property type="evidence" value="ECO:0007669"/>
    <property type="project" value="UniProtKB-KW"/>
</dbReference>
<evidence type="ECO:0000256" key="8">
    <source>
        <dbReference type="ARBA" id="ARBA00022741"/>
    </source>
</evidence>
<evidence type="ECO:0000256" key="9">
    <source>
        <dbReference type="ARBA" id="ARBA00022840"/>
    </source>
</evidence>
<dbReference type="InterPro" id="IPR036651">
    <property type="entry name" value="Gln_synt_N_sf"/>
</dbReference>
<feature type="binding site" evidence="14 26">
    <location>
        <position position="131"/>
    </location>
    <ligand>
        <name>Mg(2+)</name>
        <dbReference type="ChEBI" id="CHEBI:18420"/>
        <label>1</label>
    </ligand>
</feature>
<dbReference type="PDB" id="8OOW">
    <property type="method" value="X-ray"/>
    <property type="resolution" value="2.64 A"/>
    <property type="chains" value="A/B/C/D/E/F/G/H/I/J/K/L=1-442"/>
</dbReference>
<feature type="binding site" evidence="24 26">
    <location>
        <position position="131"/>
    </location>
    <ligand>
        <name>Mg(2+)</name>
        <dbReference type="ChEBI" id="CHEBI:18420"/>
        <label>2</label>
    </ligand>
</feature>
<dbReference type="InterPro" id="IPR014746">
    <property type="entry name" value="Gln_synth/guanido_kin_cat_dom"/>
</dbReference>
<reference evidence="24 25" key="2">
    <citation type="journal article" date="2024" name="Commun. Biol.">
        <title>Differences in regulation mechanisms of glutamine synthetases from methanogenic archaea unveiled by structural investigations.</title>
        <authorList>
            <person name="Muller M.C."/>
            <person name="Lemaire O.N."/>
            <person name="Kurth J.M."/>
            <person name="Welte C.U."/>
            <person name="Wagner T."/>
        </authorList>
    </citation>
    <scope>X-RAY CRYSTALLOGRAPHY (2.64 ANGSTROMS) IN COMPLEX WITH ATP AND MG(2+)</scope>
</reference>
<feature type="binding site" evidence="25">
    <location>
        <position position="194"/>
    </location>
    <ligand>
        <name>Mg(2+)</name>
        <dbReference type="ChEBI" id="CHEBI:18420"/>
        <label>3</label>
    </ligand>
</feature>
<proteinExistence type="evidence at protein level"/>
<feature type="binding site" evidence="26">
    <location>
        <position position="329"/>
    </location>
    <ligand>
        <name>ATP</name>
        <dbReference type="ChEBI" id="CHEBI:30616"/>
        <label>2</label>
    </ligand>
</feature>
<dbReference type="GO" id="GO:0004356">
    <property type="term" value="F:glutamine synthetase activity"/>
    <property type="evidence" value="ECO:0007669"/>
    <property type="project" value="UniProtKB-EC"/>
</dbReference>
<feature type="binding site" evidence="26">
    <location>
        <position position="247"/>
    </location>
    <ligand>
        <name>ATP</name>
        <dbReference type="ChEBI" id="CHEBI:30616"/>
        <label>4</label>
    </ligand>
</feature>
<evidence type="ECO:0000256" key="16">
    <source>
        <dbReference type="PROSITE-ProRule" id="PRU01330"/>
    </source>
</evidence>
<dbReference type="PROSITE" id="PS51987">
    <property type="entry name" value="GS_CATALYTIC"/>
    <property type="match status" value="1"/>
</dbReference>
<comment type="similarity">
    <text evidence="2 16 17">Belongs to the glutamine synthetase family.</text>
</comment>
<feature type="binding site" evidence="26">
    <location>
        <position position="197"/>
    </location>
    <ligand>
        <name>ATP</name>
        <dbReference type="ChEBI" id="CHEBI:30616"/>
        <label>2</label>
    </ligand>
</feature>
<feature type="binding site" evidence="26">
    <location>
        <position position="245"/>
    </location>
    <ligand>
        <name>ATP</name>
        <dbReference type="ChEBI" id="CHEBI:30616"/>
        <label>1</label>
    </ligand>
</feature>
<feature type="binding site" evidence="26">
    <location>
        <position position="197"/>
    </location>
    <ligand>
        <name>ATP</name>
        <dbReference type="ChEBI" id="CHEBI:30616"/>
        <label>4</label>
    </ligand>
</feature>
<feature type="binding site" evidence="26">
    <location>
        <position position="254"/>
    </location>
    <ligand>
        <name>ATP</name>
        <dbReference type="ChEBI" id="CHEBI:30616"/>
        <label>4</label>
    </ligand>
</feature>
<evidence type="ECO:0007829" key="25">
    <source>
        <dbReference type="PDB" id="8OOX"/>
    </source>
</evidence>
<name>A0A832VZP6_9EURY</name>
<feature type="binding site" evidence="26">
    <location>
        <position position="302"/>
    </location>
    <ligand>
        <name>Mg(2+)</name>
        <dbReference type="ChEBI" id="CHEBI:18420"/>
        <label>2</label>
    </ligand>
</feature>
<feature type="binding site" evidence="26">
    <location>
        <position position="302"/>
    </location>
    <ligand>
        <name>Mg(2+)</name>
        <dbReference type="ChEBI" id="CHEBI:18420"/>
        <label>1</label>
    </ligand>
</feature>
<dbReference type="InterPro" id="IPR004809">
    <property type="entry name" value="Gln_synth_I"/>
</dbReference>
<feature type="binding site" evidence="26">
    <location>
        <position position="198"/>
    </location>
    <ligand>
        <name>ATP</name>
        <dbReference type="ChEBI" id="CHEBI:30616"/>
        <label>2</label>
    </ligand>
</feature>
<dbReference type="SUPFAM" id="SSF55931">
    <property type="entry name" value="Glutamine synthetase/guanido kinase"/>
    <property type="match status" value="1"/>
</dbReference>
<evidence type="ECO:0000256" key="1">
    <source>
        <dbReference type="ARBA" id="ARBA00004496"/>
    </source>
</evidence>
<feature type="binding site" evidence="12">
    <location>
        <begin position="238"/>
        <end position="239"/>
    </location>
    <ligand>
        <name>L-glutamate</name>
        <dbReference type="ChEBI" id="CHEBI:29985"/>
    </ligand>
</feature>
<dbReference type="InterPro" id="IPR008147">
    <property type="entry name" value="Gln_synt_N"/>
</dbReference>
<dbReference type="SMR" id="A0A832VZP6"/>
<feature type="binding site" evidence="24 26">
    <location>
        <position position="243"/>
    </location>
    <ligand>
        <name>Mg(2+)</name>
        <dbReference type="ChEBI" id="CHEBI:18420"/>
        <label>2</label>
    </ligand>
</feature>
<feature type="binding site" evidence="24 26">
    <location>
        <position position="331"/>
    </location>
    <ligand>
        <name>Mg(2+)</name>
        <dbReference type="ChEBI" id="CHEBI:18420"/>
        <label>2</label>
    </ligand>
</feature>
<feature type="binding site" evidence="14 26">
    <location>
        <position position="133"/>
    </location>
    <ligand>
        <name>Mg(2+)</name>
        <dbReference type="ChEBI" id="CHEBI:18420"/>
        <label>1</label>
    </ligand>
</feature>
<keyword evidence="6 19" id="KW-0436">Ligase</keyword>
<feature type="binding site" evidence="26">
    <location>
        <position position="245"/>
    </location>
    <ligand>
        <name>ATP</name>
        <dbReference type="ChEBI" id="CHEBI:30616"/>
        <label>3</label>
    </ligand>
</feature>
<evidence type="ECO:0007829" key="26">
    <source>
        <dbReference type="PDB" id="8OOZ"/>
    </source>
</evidence>
<dbReference type="InterPro" id="IPR027302">
    <property type="entry name" value="Gln_synth_N_conserv_site"/>
</dbReference>
<evidence type="ECO:0000256" key="15">
    <source>
        <dbReference type="PIRSR" id="PIRSR604809-50"/>
    </source>
</evidence>
<dbReference type="InterPro" id="IPR008146">
    <property type="entry name" value="Gln_synth_cat_dom"/>
</dbReference>
<feature type="binding site" evidence="26">
    <location>
        <position position="327"/>
    </location>
    <ligand>
        <name>ATP</name>
        <dbReference type="ChEBI" id="CHEBI:30616"/>
        <label>2</label>
    </ligand>
</feature>
<feature type="binding site" evidence="26">
    <location>
        <position position="327"/>
    </location>
    <ligand>
        <name>ATP</name>
        <dbReference type="ChEBI" id="CHEBI:30616"/>
        <label>4</label>
    </ligand>
</feature>
<dbReference type="PDB" id="8OOX">
    <property type="method" value="X-ray"/>
    <property type="resolution" value="3.09 A"/>
    <property type="chains" value="A/B=1-442"/>
</dbReference>
<dbReference type="NCBIfam" id="TIGR00653">
    <property type="entry name" value="GlnA"/>
    <property type="match status" value="1"/>
</dbReference>
<dbReference type="GO" id="GO:0005524">
    <property type="term" value="F:ATP binding"/>
    <property type="evidence" value="ECO:0007669"/>
    <property type="project" value="UniProtKB-KW"/>
</dbReference>
<keyword evidence="15" id="KW-0597">Phosphoprotein</keyword>
<feature type="binding site" evidence="26">
    <location>
        <position position="199"/>
    </location>
    <ligand>
        <name>ATP</name>
        <dbReference type="ChEBI" id="CHEBI:30616"/>
        <label>2</label>
    </ligand>
</feature>
<feature type="domain" description="GS beta-grasp" evidence="20">
    <location>
        <begin position="15"/>
        <end position="101"/>
    </location>
</feature>
<feature type="binding site" evidence="26">
    <location>
        <position position="329"/>
    </location>
    <ligand>
        <name>ATP</name>
        <dbReference type="ChEBI" id="CHEBI:30616"/>
        <label>3</label>
    </ligand>
</feature>
<feature type="binding site" evidence="26">
    <location>
        <position position="43"/>
    </location>
    <ligand>
        <name>ATP</name>
        <dbReference type="ChEBI" id="CHEBI:30616"/>
        <label>2</label>
    </ligand>
</feature>
<feature type="binding site" evidence="26">
    <location>
        <position position="199"/>
    </location>
    <ligand>
        <name>ATP</name>
        <dbReference type="ChEBI" id="CHEBI:30616"/>
        <label>4</label>
    </ligand>
</feature>
<keyword evidence="8 13" id="KW-0547">Nucleotide-binding</keyword>